<dbReference type="EMBL" id="JH818618">
    <property type="protein sequence ID" value="EKC25135.1"/>
    <property type="molecule type" value="Genomic_DNA"/>
</dbReference>
<dbReference type="PANTHER" id="PTHR22923:SF116">
    <property type="entry name" value="C1Q DOMAIN-CONTAINING PROTEIN"/>
    <property type="match status" value="1"/>
</dbReference>
<name>K1Q8D7_MAGGI</name>
<protein>
    <submittedName>
        <fullName evidence="4">Cerebellin-1</fullName>
    </submittedName>
</protein>
<evidence type="ECO:0000256" key="2">
    <source>
        <dbReference type="ARBA" id="ARBA00022525"/>
    </source>
</evidence>
<dbReference type="SUPFAM" id="SSF49842">
    <property type="entry name" value="TNF-like"/>
    <property type="match status" value="1"/>
</dbReference>
<dbReference type="PROSITE" id="PS50871">
    <property type="entry name" value="C1Q"/>
    <property type="match status" value="1"/>
</dbReference>
<dbReference type="PRINTS" id="PR00007">
    <property type="entry name" value="COMPLEMNTC1Q"/>
</dbReference>
<sequence length="161" mass="17903">MEMTELRDQIDNVIRENIPPAPDATEQPVAFYAYMDSYHTPGLPIHTTLIFDTVKLNDGHGYSKHDGVFIAPRAGVYVFHWTIQTEVNSWASIEIVVNGSPIGCAASDTLRINDYGTGSGLVATRVNTGDHVFLRTHESISGYLMSNHRLRSSFSGWLLYS</sequence>
<comment type="subcellular location">
    <subcellularLocation>
        <location evidence="1">Secreted</location>
    </subcellularLocation>
</comment>
<dbReference type="Pfam" id="PF00386">
    <property type="entry name" value="C1q"/>
    <property type="match status" value="1"/>
</dbReference>
<accession>K1Q8D7</accession>
<dbReference type="InterPro" id="IPR050822">
    <property type="entry name" value="Cerebellin_Synaptic_Org"/>
</dbReference>
<gene>
    <name evidence="4" type="ORF">CGI_10004908</name>
</gene>
<reference evidence="4" key="1">
    <citation type="journal article" date="2012" name="Nature">
        <title>The oyster genome reveals stress adaptation and complexity of shell formation.</title>
        <authorList>
            <person name="Zhang G."/>
            <person name="Fang X."/>
            <person name="Guo X."/>
            <person name="Li L."/>
            <person name="Luo R."/>
            <person name="Xu F."/>
            <person name="Yang P."/>
            <person name="Zhang L."/>
            <person name="Wang X."/>
            <person name="Qi H."/>
            <person name="Xiong Z."/>
            <person name="Que H."/>
            <person name="Xie Y."/>
            <person name="Holland P.W."/>
            <person name="Paps J."/>
            <person name="Zhu Y."/>
            <person name="Wu F."/>
            <person name="Chen Y."/>
            <person name="Wang J."/>
            <person name="Peng C."/>
            <person name="Meng J."/>
            <person name="Yang L."/>
            <person name="Liu J."/>
            <person name="Wen B."/>
            <person name="Zhang N."/>
            <person name="Huang Z."/>
            <person name="Zhu Q."/>
            <person name="Feng Y."/>
            <person name="Mount A."/>
            <person name="Hedgecock D."/>
            <person name="Xu Z."/>
            <person name="Liu Y."/>
            <person name="Domazet-Loso T."/>
            <person name="Du Y."/>
            <person name="Sun X."/>
            <person name="Zhang S."/>
            <person name="Liu B."/>
            <person name="Cheng P."/>
            <person name="Jiang X."/>
            <person name="Li J."/>
            <person name="Fan D."/>
            <person name="Wang W."/>
            <person name="Fu W."/>
            <person name="Wang T."/>
            <person name="Wang B."/>
            <person name="Zhang J."/>
            <person name="Peng Z."/>
            <person name="Li Y."/>
            <person name="Li N."/>
            <person name="Wang J."/>
            <person name="Chen M."/>
            <person name="He Y."/>
            <person name="Tan F."/>
            <person name="Song X."/>
            <person name="Zheng Q."/>
            <person name="Huang R."/>
            <person name="Yang H."/>
            <person name="Du X."/>
            <person name="Chen L."/>
            <person name="Yang M."/>
            <person name="Gaffney P.M."/>
            <person name="Wang S."/>
            <person name="Luo L."/>
            <person name="She Z."/>
            <person name="Ming Y."/>
            <person name="Huang W."/>
            <person name="Zhang S."/>
            <person name="Huang B."/>
            <person name="Zhang Y."/>
            <person name="Qu T."/>
            <person name="Ni P."/>
            <person name="Miao G."/>
            <person name="Wang J."/>
            <person name="Wang Q."/>
            <person name="Steinberg C.E."/>
            <person name="Wang H."/>
            <person name="Li N."/>
            <person name="Qian L."/>
            <person name="Zhang G."/>
            <person name="Li Y."/>
            <person name="Yang H."/>
            <person name="Liu X."/>
            <person name="Wang J."/>
            <person name="Yin Y."/>
            <person name="Wang J."/>
        </authorList>
    </citation>
    <scope>NUCLEOTIDE SEQUENCE [LARGE SCALE GENOMIC DNA]</scope>
    <source>
        <strain evidence="4">05x7-T-G4-1.051#20</strain>
    </source>
</reference>
<dbReference type="PANTHER" id="PTHR22923">
    <property type="entry name" value="CEREBELLIN-RELATED"/>
    <property type="match status" value="1"/>
</dbReference>
<proteinExistence type="predicted"/>
<dbReference type="InterPro" id="IPR001073">
    <property type="entry name" value="C1q_dom"/>
</dbReference>
<dbReference type="Gene3D" id="2.60.120.40">
    <property type="match status" value="1"/>
</dbReference>
<evidence type="ECO:0000313" key="4">
    <source>
        <dbReference type="EMBL" id="EKC25135.1"/>
    </source>
</evidence>
<dbReference type="HOGENOM" id="CLU_001074_8_3_1"/>
<keyword evidence="3" id="KW-0732">Signal</keyword>
<dbReference type="AlphaFoldDB" id="K1Q8D7"/>
<dbReference type="GO" id="GO:0005576">
    <property type="term" value="C:extracellular region"/>
    <property type="evidence" value="ECO:0007669"/>
    <property type="project" value="UniProtKB-SubCell"/>
</dbReference>
<dbReference type="InParanoid" id="K1Q8D7"/>
<dbReference type="SMART" id="SM00110">
    <property type="entry name" value="C1Q"/>
    <property type="match status" value="1"/>
</dbReference>
<keyword evidence="2" id="KW-0964">Secreted</keyword>
<evidence type="ECO:0000256" key="1">
    <source>
        <dbReference type="ARBA" id="ARBA00004613"/>
    </source>
</evidence>
<evidence type="ECO:0000256" key="3">
    <source>
        <dbReference type="ARBA" id="ARBA00022729"/>
    </source>
</evidence>
<organism evidence="4">
    <name type="scientific">Magallana gigas</name>
    <name type="common">Pacific oyster</name>
    <name type="synonym">Crassostrea gigas</name>
    <dbReference type="NCBI Taxonomy" id="29159"/>
    <lineage>
        <taxon>Eukaryota</taxon>
        <taxon>Metazoa</taxon>
        <taxon>Spiralia</taxon>
        <taxon>Lophotrochozoa</taxon>
        <taxon>Mollusca</taxon>
        <taxon>Bivalvia</taxon>
        <taxon>Autobranchia</taxon>
        <taxon>Pteriomorphia</taxon>
        <taxon>Ostreida</taxon>
        <taxon>Ostreoidea</taxon>
        <taxon>Ostreidae</taxon>
        <taxon>Magallana</taxon>
    </lineage>
</organism>
<dbReference type="InterPro" id="IPR008983">
    <property type="entry name" value="Tumour_necrosis_fac-like_dom"/>
</dbReference>